<evidence type="ECO:0000313" key="4">
    <source>
        <dbReference type="EMBL" id="GEM05167.1"/>
    </source>
</evidence>
<dbReference type="NCBIfam" id="TIGR00229">
    <property type="entry name" value="sensory_box"/>
    <property type="match status" value="1"/>
</dbReference>
<protein>
    <submittedName>
        <fullName evidence="5">PAS domain S-box-containing protein/diguanylate cyclase (GGDEF) domain-containing protein</fullName>
    </submittedName>
</protein>
<organism evidence="5 6">
    <name type="scientific">Halolactibacillus miurensis</name>
    <dbReference type="NCBI Taxonomy" id="306541"/>
    <lineage>
        <taxon>Bacteria</taxon>
        <taxon>Bacillati</taxon>
        <taxon>Bacillota</taxon>
        <taxon>Bacilli</taxon>
        <taxon>Bacillales</taxon>
        <taxon>Bacillaceae</taxon>
        <taxon>Halolactibacillus</taxon>
    </lineage>
</organism>
<feature type="transmembrane region" description="Helical" evidence="1">
    <location>
        <begin position="67"/>
        <end position="88"/>
    </location>
</feature>
<dbReference type="EMBL" id="BJWJ01000025">
    <property type="protein sequence ID" value="GEM05167.1"/>
    <property type="molecule type" value="Genomic_DNA"/>
</dbReference>
<feature type="transmembrane region" description="Helical" evidence="1">
    <location>
        <begin position="39"/>
        <end position="55"/>
    </location>
</feature>
<feature type="domain" description="GGDEF" evidence="3">
    <location>
        <begin position="483"/>
        <end position="618"/>
    </location>
</feature>
<dbReference type="PANTHER" id="PTHR44757">
    <property type="entry name" value="DIGUANYLATE CYCLASE DGCP"/>
    <property type="match status" value="1"/>
</dbReference>
<feature type="transmembrane region" description="Helical" evidence="1">
    <location>
        <begin position="104"/>
        <end position="122"/>
    </location>
</feature>
<dbReference type="SMART" id="SM00267">
    <property type="entry name" value="GGDEF"/>
    <property type="match status" value="1"/>
</dbReference>
<dbReference type="Gene3D" id="3.30.450.20">
    <property type="entry name" value="PAS domain"/>
    <property type="match status" value="1"/>
</dbReference>
<dbReference type="STRING" id="306541.SAMN05421668_10118"/>
<keyword evidence="1" id="KW-0472">Membrane</keyword>
<dbReference type="InterPro" id="IPR052155">
    <property type="entry name" value="Biofilm_reg_signaling"/>
</dbReference>
<keyword evidence="1" id="KW-1133">Transmembrane helix</keyword>
<dbReference type="Pfam" id="PF00990">
    <property type="entry name" value="GGDEF"/>
    <property type="match status" value="1"/>
</dbReference>
<keyword evidence="7" id="KW-1185">Reference proteome</keyword>
<dbReference type="CDD" id="cd01949">
    <property type="entry name" value="GGDEF"/>
    <property type="match status" value="1"/>
</dbReference>
<feature type="transmembrane region" description="Helical" evidence="1">
    <location>
        <begin position="269"/>
        <end position="285"/>
    </location>
</feature>
<feature type="transmembrane region" description="Helical" evidence="1">
    <location>
        <begin position="9"/>
        <end position="27"/>
    </location>
</feature>
<dbReference type="InterPro" id="IPR013656">
    <property type="entry name" value="PAS_4"/>
</dbReference>
<dbReference type="InterPro" id="IPR029787">
    <property type="entry name" value="Nucleotide_cyclase"/>
</dbReference>
<dbReference type="InterPro" id="IPR043128">
    <property type="entry name" value="Rev_trsase/Diguanyl_cyclase"/>
</dbReference>
<reference evidence="4 7" key="2">
    <citation type="submission" date="2019-07" db="EMBL/GenBank/DDBJ databases">
        <title>Whole genome shotgun sequence of Halolactibacillus miurensis NBRC 100873.</title>
        <authorList>
            <person name="Hosoyama A."/>
            <person name="Uohara A."/>
            <person name="Ohji S."/>
            <person name="Ichikawa N."/>
        </authorList>
    </citation>
    <scope>NUCLEOTIDE SEQUENCE [LARGE SCALE GENOMIC DNA]</scope>
    <source>
        <strain evidence="4 7">NBRC 100873</strain>
    </source>
</reference>
<dbReference type="RefSeq" id="WP_062322804.1">
    <property type="nucleotide sequence ID" value="NZ_BJWJ01000025.1"/>
</dbReference>
<evidence type="ECO:0000313" key="7">
    <source>
        <dbReference type="Proteomes" id="UP000321773"/>
    </source>
</evidence>
<evidence type="ECO:0000313" key="6">
    <source>
        <dbReference type="Proteomes" id="UP000199139"/>
    </source>
</evidence>
<reference evidence="5 6" key="1">
    <citation type="submission" date="2016-10" db="EMBL/GenBank/DDBJ databases">
        <authorList>
            <person name="de Groot N.N."/>
        </authorList>
    </citation>
    <scope>NUCLEOTIDE SEQUENCE [LARGE SCALE GENOMIC DNA]</scope>
    <source>
        <strain evidence="5 6">DSM 17074</strain>
    </source>
</reference>
<dbReference type="SMART" id="SM00091">
    <property type="entry name" value="PAS"/>
    <property type="match status" value="1"/>
</dbReference>
<name>A0A1I6NVX7_9BACI</name>
<dbReference type="AlphaFoldDB" id="A0A1I6NVX7"/>
<dbReference type="OrthoDB" id="9759607at2"/>
<dbReference type="CDD" id="cd00130">
    <property type="entry name" value="PAS"/>
    <property type="match status" value="1"/>
</dbReference>
<dbReference type="NCBIfam" id="TIGR00254">
    <property type="entry name" value="GGDEF"/>
    <property type="match status" value="1"/>
</dbReference>
<dbReference type="InterPro" id="IPR035965">
    <property type="entry name" value="PAS-like_dom_sf"/>
</dbReference>
<feature type="transmembrane region" description="Helical" evidence="1">
    <location>
        <begin position="291"/>
        <end position="313"/>
    </location>
</feature>
<dbReference type="SUPFAM" id="SSF55785">
    <property type="entry name" value="PYP-like sensor domain (PAS domain)"/>
    <property type="match status" value="1"/>
</dbReference>
<feature type="domain" description="PAS" evidence="2">
    <location>
        <begin position="332"/>
        <end position="402"/>
    </location>
</feature>
<dbReference type="Proteomes" id="UP000199139">
    <property type="component" value="Unassembled WGS sequence"/>
</dbReference>
<dbReference type="EMBL" id="FPAI01000001">
    <property type="protein sequence ID" value="SFS32008.1"/>
    <property type="molecule type" value="Genomic_DNA"/>
</dbReference>
<dbReference type="InterPro" id="IPR000014">
    <property type="entry name" value="PAS"/>
</dbReference>
<keyword evidence="1" id="KW-0812">Transmembrane</keyword>
<dbReference type="PROSITE" id="PS50112">
    <property type="entry name" value="PAS"/>
    <property type="match status" value="1"/>
</dbReference>
<evidence type="ECO:0000256" key="1">
    <source>
        <dbReference type="SAM" id="Phobius"/>
    </source>
</evidence>
<feature type="transmembrane region" description="Helical" evidence="1">
    <location>
        <begin position="172"/>
        <end position="195"/>
    </location>
</feature>
<evidence type="ECO:0000259" key="2">
    <source>
        <dbReference type="PROSITE" id="PS50112"/>
    </source>
</evidence>
<proteinExistence type="predicted"/>
<dbReference type="PROSITE" id="PS50887">
    <property type="entry name" value="GGDEF"/>
    <property type="match status" value="1"/>
</dbReference>
<accession>A0A1I6NVX7</accession>
<feature type="transmembrane region" description="Helical" evidence="1">
    <location>
        <begin position="134"/>
        <end position="152"/>
    </location>
</feature>
<feature type="transmembrane region" description="Helical" evidence="1">
    <location>
        <begin position="231"/>
        <end position="249"/>
    </location>
</feature>
<evidence type="ECO:0000313" key="5">
    <source>
        <dbReference type="EMBL" id="SFS32008.1"/>
    </source>
</evidence>
<feature type="transmembrane region" description="Helical" evidence="1">
    <location>
        <begin position="202"/>
        <end position="219"/>
    </location>
</feature>
<dbReference type="Gene3D" id="3.30.70.270">
    <property type="match status" value="1"/>
</dbReference>
<evidence type="ECO:0000259" key="3">
    <source>
        <dbReference type="PROSITE" id="PS50887"/>
    </source>
</evidence>
<dbReference type="PANTHER" id="PTHR44757:SF2">
    <property type="entry name" value="BIOFILM ARCHITECTURE MAINTENANCE PROTEIN MBAA"/>
    <property type="match status" value="1"/>
</dbReference>
<dbReference type="SUPFAM" id="SSF55073">
    <property type="entry name" value="Nucleotide cyclase"/>
    <property type="match status" value="1"/>
</dbReference>
<sequence length="622" mass="71437">MMRLKNKHNYLWISIVLTALYLVWNLMFSNSDNMRTTGGNILSLVSMMLAFIWLWPAVKLRSDDRGLWCWLLFGTGSILLAEVIWFTYETILGQAVPYPGLPDVFYLLQLFGYLMAVGYKVVHPERKYSFVKFMLDLLIIMVVTISLSWYYIIEPLVIDGDMRLFEIVVSVIYPVGDLLLLFGLVMIFYMSAYVYANKALRLMLFGVVIQIIADISYLVMTIHFDYQSNNWIDPFFSLAVMLIAASFYFRDEEEMTRAHHPVKRRARHYILPYVNVFLLIVLLVVDERQDTVLLIGAIVTFILVIVRQVFVILENHYLVQAYEKKALDLAISEQRYKSLFDYHPDAVFSIDSDGYFTSVNDVTCEWFQQPKARLVGRYSLDVLLTSDREQLITDRDAFYQGETKQYQVTLDVSDKQRVLHLTVIPILVEGIFTGMFGIGKDITADVLKQNQVRKLAYYDSLTGLKNRTAFRYDLTKRIKEDTYPCYIGFLDLDNFKAINDSLGHQVGDALLIEIATRIKTTIRACDSDAVIARLGGDEFTFIISGQSDQLIEHLLKQIVALVETPVTFGDTTIFTSPSIGVSHYPSDATSLELLMKQADEAMYLVKTNGKCGYRFFNDKRCG</sequence>
<dbReference type="InterPro" id="IPR000160">
    <property type="entry name" value="GGDEF_dom"/>
</dbReference>
<gene>
    <name evidence="4" type="ORF">HMI01_21550</name>
    <name evidence="5" type="ORF">SAMN05421668_10118</name>
</gene>
<dbReference type="Pfam" id="PF08448">
    <property type="entry name" value="PAS_4"/>
    <property type="match status" value="1"/>
</dbReference>
<dbReference type="Proteomes" id="UP000321773">
    <property type="component" value="Unassembled WGS sequence"/>
</dbReference>